<evidence type="ECO:0000313" key="3">
    <source>
        <dbReference type="Proteomes" id="UP000000248"/>
    </source>
</evidence>
<dbReference type="STRING" id="246195.DNO_0856"/>
<dbReference type="PANTHER" id="PTHR36573">
    <property type="entry name" value="INTERMEMBRANE PHOSPHOLIPID TRANSPORT SYSTEM BINDING PROTEIN MLAC"/>
    <property type="match status" value="1"/>
</dbReference>
<name>A5EYC1_DICNV</name>
<dbReference type="HOGENOM" id="CLU_094502_2_0_6"/>
<sequence>MKKHFLAVAALLLSGAVFAAEPTGESAKMEVETQIARLTQDLNNNKATYDANPAAFHEFISREIAPQLDFVKMSEIALGKHLKSVKDSGKFDAFTTAFRELLIRVYSKGWQNYAGASVRVLNVPSVDKYQRAQVRAQVSGSNANANVIIAVYFKNGAWKVYDATFENVSLMTSYRNTFDTELQQGSVDQLIAKMRTMQ</sequence>
<dbReference type="InterPro" id="IPR042245">
    <property type="entry name" value="Tgt2/MlaC_sf"/>
</dbReference>
<accession>A5EYC1</accession>
<dbReference type="eggNOG" id="COG2854">
    <property type="taxonomic scope" value="Bacteria"/>
</dbReference>
<feature type="chain" id="PRO_5002682443" evidence="1">
    <location>
        <begin position="20"/>
        <end position="198"/>
    </location>
</feature>
<dbReference type="PANTHER" id="PTHR36573:SF1">
    <property type="entry name" value="INTERMEMBRANE PHOSPHOLIPID TRANSPORT SYSTEM BINDING PROTEIN MLAC"/>
    <property type="match status" value="1"/>
</dbReference>
<dbReference type="KEGG" id="dno:DNO_0856"/>
<dbReference type="EMBL" id="CP000513">
    <property type="protein sequence ID" value="ABQ14011.1"/>
    <property type="molecule type" value="Genomic_DNA"/>
</dbReference>
<feature type="signal peptide" evidence="1">
    <location>
        <begin position="1"/>
        <end position="19"/>
    </location>
</feature>
<protein>
    <submittedName>
        <fullName evidence="2">Toluene tolerance family protein</fullName>
    </submittedName>
</protein>
<dbReference type="Proteomes" id="UP000000248">
    <property type="component" value="Chromosome"/>
</dbReference>
<dbReference type="OrthoDB" id="9787053at2"/>
<evidence type="ECO:0000256" key="1">
    <source>
        <dbReference type="SAM" id="SignalP"/>
    </source>
</evidence>
<proteinExistence type="predicted"/>
<dbReference type="Gene3D" id="3.10.450.710">
    <property type="entry name" value="Tgt2/MlaC"/>
    <property type="match status" value="1"/>
</dbReference>
<dbReference type="InterPro" id="IPR008869">
    <property type="entry name" value="MlaC/ttg2D"/>
</dbReference>
<dbReference type="AlphaFoldDB" id="A5EYC1"/>
<dbReference type="RefSeq" id="WP_012031177.1">
    <property type="nucleotide sequence ID" value="NC_009446.1"/>
</dbReference>
<dbReference type="Pfam" id="PF05494">
    <property type="entry name" value="MlaC"/>
    <property type="match status" value="1"/>
</dbReference>
<keyword evidence="1" id="KW-0732">Signal</keyword>
<evidence type="ECO:0000313" key="2">
    <source>
        <dbReference type="EMBL" id="ABQ14011.1"/>
    </source>
</evidence>
<gene>
    <name evidence="2" type="ordered locus">DNO_0856</name>
</gene>
<reference evidence="2 3" key="1">
    <citation type="journal article" date="2007" name="Nat. Biotechnol.">
        <title>Genome sequence and identification of candidate vaccine antigens from the animal pathogen Dichelobacter nodosus.</title>
        <authorList>
            <person name="Myers G.S."/>
            <person name="Parker D."/>
            <person name="Al-Hasani K."/>
            <person name="Kennan R.M."/>
            <person name="Seemann T."/>
            <person name="Ren Q."/>
            <person name="Badger J.H."/>
            <person name="Selengut J.D."/>
            <person name="Deboy R.T."/>
            <person name="Tettelin H."/>
            <person name="Boyce J.D."/>
            <person name="McCarl V.P."/>
            <person name="Han X."/>
            <person name="Nelson W.C."/>
            <person name="Madupu R."/>
            <person name="Mohamoud Y."/>
            <person name="Holley T."/>
            <person name="Fedorova N."/>
            <person name="Khouri H."/>
            <person name="Bottomley S.P."/>
            <person name="Whittington R.J."/>
            <person name="Adler B."/>
            <person name="Songer J.G."/>
            <person name="Rood J.I."/>
            <person name="Paulsen I.T."/>
        </authorList>
    </citation>
    <scope>NUCLEOTIDE SEQUENCE [LARGE SCALE GENOMIC DNA]</scope>
    <source>
        <strain evidence="2 3">VCS1703A</strain>
    </source>
</reference>
<organism evidence="2 3">
    <name type="scientific">Dichelobacter nodosus (strain VCS1703A)</name>
    <dbReference type="NCBI Taxonomy" id="246195"/>
    <lineage>
        <taxon>Bacteria</taxon>
        <taxon>Pseudomonadati</taxon>
        <taxon>Pseudomonadota</taxon>
        <taxon>Gammaproteobacteria</taxon>
        <taxon>Cardiobacteriales</taxon>
        <taxon>Cardiobacteriaceae</taxon>
        <taxon>Dichelobacter</taxon>
    </lineage>
</organism>
<keyword evidence="3" id="KW-1185">Reference proteome</keyword>